<gene>
    <name evidence="1" type="ORF">MTR66_20460</name>
</gene>
<evidence type="ECO:0000313" key="1">
    <source>
        <dbReference type="EMBL" id="MCJ2189170.1"/>
    </source>
</evidence>
<comment type="caution">
    <text evidence="1">The sequence shown here is derived from an EMBL/GenBank/DDBJ whole genome shotgun (WGS) entry which is preliminary data.</text>
</comment>
<dbReference type="EMBL" id="JALHLG010000069">
    <property type="protein sequence ID" value="MCJ2189170.1"/>
    <property type="molecule type" value="Genomic_DNA"/>
</dbReference>
<dbReference type="RefSeq" id="WP_243924444.1">
    <property type="nucleotide sequence ID" value="NZ_JALHLG010000069.1"/>
</dbReference>
<proteinExistence type="predicted"/>
<keyword evidence="2" id="KW-1185">Reference proteome</keyword>
<protein>
    <submittedName>
        <fullName evidence="1">Uncharacterized protein</fullName>
    </submittedName>
</protein>
<evidence type="ECO:0000313" key="2">
    <source>
        <dbReference type="Proteomes" id="UP001202281"/>
    </source>
</evidence>
<reference evidence="1 2" key="1">
    <citation type="submission" date="2022-04" db="EMBL/GenBank/DDBJ databases">
        <title>Identification of a novel bacterium isolated from mangrove sediments.</title>
        <authorList>
            <person name="Pan X."/>
        </authorList>
    </citation>
    <scope>NUCLEOTIDE SEQUENCE [LARGE SCALE GENOMIC DNA]</scope>
    <source>
        <strain evidence="1 2">B2638</strain>
    </source>
</reference>
<accession>A0ABT0BVQ8</accession>
<name>A0ABT0BVQ8_9SPHN</name>
<organism evidence="1 2">
    <name type="scientific">Novosphingobium beihaiensis</name>
    <dbReference type="NCBI Taxonomy" id="2930389"/>
    <lineage>
        <taxon>Bacteria</taxon>
        <taxon>Pseudomonadati</taxon>
        <taxon>Pseudomonadota</taxon>
        <taxon>Alphaproteobacteria</taxon>
        <taxon>Sphingomonadales</taxon>
        <taxon>Sphingomonadaceae</taxon>
        <taxon>Novosphingobium</taxon>
    </lineage>
</organism>
<sequence>MPIPAEQLQAYKDARDGLVITLSMAEKAFTDADFSYDPTSDYRTALGLINATLLQLRALAVNTLKAIDDAIANSNMVAELNAKADAAKKEAEALTKVAHRIDEIAGILAKVTAVVTGIAGLPFL</sequence>
<dbReference type="Proteomes" id="UP001202281">
    <property type="component" value="Unassembled WGS sequence"/>
</dbReference>